<dbReference type="PIRSF" id="PIRSF000126">
    <property type="entry name" value="11-beta-HSD1"/>
    <property type="match status" value="1"/>
</dbReference>
<evidence type="ECO:0000313" key="4">
    <source>
        <dbReference type="EMBL" id="OMI04606.1"/>
    </source>
</evidence>
<keyword evidence="5" id="KW-1185">Reference proteome</keyword>
<evidence type="ECO:0000256" key="3">
    <source>
        <dbReference type="RuleBase" id="RU000363"/>
    </source>
</evidence>
<dbReference type="InterPro" id="IPR002347">
    <property type="entry name" value="SDR_fam"/>
</dbReference>
<comment type="similarity">
    <text evidence="1 3">Belongs to the short-chain dehydrogenases/reductases (SDR) family.</text>
</comment>
<organism evidence="4 5">
    <name type="scientific">Bacillus swezeyi</name>
    <dbReference type="NCBI Taxonomy" id="1925020"/>
    <lineage>
        <taxon>Bacteria</taxon>
        <taxon>Bacillati</taxon>
        <taxon>Bacillota</taxon>
        <taxon>Bacilli</taxon>
        <taxon>Bacillales</taxon>
        <taxon>Bacillaceae</taxon>
        <taxon>Bacillus</taxon>
    </lineage>
</organism>
<dbReference type="RefSeq" id="WP_076761761.1">
    <property type="nucleotide sequence ID" value="NZ_JARMMH010000001.1"/>
</dbReference>
<dbReference type="PRINTS" id="PR00081">
    <property type="entry name" value="GDHRDH"/>
</dbReference>
<reference evidence="4 5" key="1">
    <citation type="submission" date="2017-01" db="EMBL/GenBank/DDBJ databases">
        <title>Bacillus phylogenomics.</title>
        <authorList>
            <person name="Dunlap C."/>
        </authorList>
    </citation>
    <scope>NUCLEOTIDE SEQUENCE [LARGE SCALE GENOMIC DNA]</scope>
    <source>
        <strain evidence="4 5">NRRL B-41282</strain>
    </source>
</reference>
<dbReference type="GO" id="GO:0016616">
    <property type="term" value="F:oxidoreductase activity, acting on the CH-OH group of donors, NAD or NADP as acceptor"/>
    <property type="evidence" value="ECO:0007669"/>
    <property type="project" value="UniProtKB-ARBA"/>
</dbReference>
<dbReference type="Gene3D" id="3.40.50.720">
    <property type="entry name" value="NAD(P)-binding Rossmann-like Domain"/>
    <property type="match status" value="1"/>
</dbReference>
<dbReference type="InterPro" id="IPR036291">
    <property type="entry name" value="NAD(P)-bd_dom_sf"/>
</dbReference>
<dbReference type="EMBL" id="MTJL01000025">
    <property type="protein sequence ID" value="OMI04606.1"/>
    <property type="molecule type" value="Genomic_DNA"/>
</dbReference>
<dbReference type="Pfam" id="PF00106">
    <property type="entry name" value="adh_short"/>
    <property type="match status" value="1"/>
</dbReference>
<protein>
    <submittedName>
        <fullName evidence="4">Oxidoreductase</fullName>
    </submittedName>
</protein>
<dbReference type="FunFam" id="3.40.50.720:FF:000047">
    <property type="entry name" value="NADP-dependent L-serine/L-allo-threonine dehydrogenase"/>
    <property type="match status" value="1"/>
</dbReference>
<keyword evidence="2" id="KW-0560">Oxidoreductase</keyword>
<accession>A0A1R1RTX5</accession>
<evidence type="ECO:0000256" key="1">
    <source>
        <dbReference type="ARBA" id="ARBA00006484"/>
    </source>
</evidence>
<dbReference type="SUPFAM" id="SSF51735">
    <property type="entry name" value="NAD(P)-binding Rossmann-fold domains"/>
    <property type="match status" value="1"/>
</dbReference>
<dbReference type="Proteomes" id="UP000187367">
    <property type="component" value="Unassembled WGS sequence"/>
</dbReference>
<dbReference type="GO" id="GO:0016020">
    <property type="term" value="C:membrane"/>
    <property type="evidence" value="ECO:0007669"/>
    <property type="project" value="TreeGrafter"/>
</dbReference>
<accession>A0A1R1QIX5</accession>
<dbReference type="PRINTS" id="PR00080">
    <property type="entry name" value="SDRFAMILY"/>
</dbReference>
<dbReference type="AlphaFoldDB" id="A0A1R1RTX5"/>
<dbReference type="OrthoDB" id="9793345at2"/>
<dbReference type="PROSITE" id="PS00061">
    <property type="entry name" value="ADH_SHORT"/>
    <property type="match status" value="1"/>
</dbReference>
<evidence type="ECO:0000256" key="2">
    <source>
        <dbReference type="ARBA" id="ARBA00023002"/>
    </source>
</evidence>
<evidence type="ECO:0000313" key="5">
    <source>
        <dbReference type="Proteomes" id="UP000187367"/>
    </source>
</evidence>
<dbReference type="PANTHER" id="PTHR44196">
    <property type="entry name" value="DEHYDROGENASE/REDUCTASE SDR FAMILY MEMBER 7B"/>
    <property type="match status" value="1"/>
</dbReference>
<dbReference type="InterPro" id="IPR020904">
    <property type="entry name" value="Sc_DH/Rdtase_CS"/>
</dbReference>
<dbReference type="PANTHER" id="PTHR44196:SF1">
    <property type="entry name" value="DEHYDROGENASE_REDUCTASE SDR FAMILY MEMBER 7B"/>
    <property type="match status" value="1"/>
</dbReference>
<gene>
    <name evidence="4" type="ORF">BW143_13550</name>
</gene>
<sequence>MGRSLKDKRILITGASGGLGERIAYYSAREGAEVILAARREERLDALKQRMSDELDAKCRTIVLDVSRTDEIEAVFQTIGPIDILVNNAGFGIFEPALEASLEDMKSMFEVNVFGLIACTKMALPHMIAQNSGHIINIASQAGKIATPKSSLYTATKHAVLGYSNSLRMELSETGVYVTTVNPGPIKTEFFKRADRKGEYVKSVGKWMLDPDQVAGKIVSIMMTNKREINLPGWMNGISKLYQLFPALIEKAGRNAFHKK</sequence>
<name>A0A1R1RTX5_9BACI</name>
<comment type="caution">
    <text evidence="4">The sequence shown here is derived from an EMBL/GenBank/DDBJ whole genome shotgun (WGS) entry which is preliminary data.</text>
</comment>
<proteinExistence type="inferred from homology"/>